<keyword evidence="5" id="KW-1185">Reference proteome</keyword>
<proteinExistence type="predicted"/>
<keyword evidence="2" id="KW-0472">Membrane</keyword>
<feature type="transmembrane region" description="Helical" evidence="2">
    <location>
        <begin position="67"/>
        <end position="88"/>
    </location>
</feature>
<name>A0A7W5A538_9ACTN</name>
<feature type="transmembrane region" description="Helical" evidence="2">
    <location>
        <begin position="196"/>
        <end position="218"/>
    </location>
</feature>
<organism evidence="4 5">
    <name type="scientific">Nocardioides albus</name>
    <dbReference type="NCBI Taxonomy" id="1841"/>
    <lineage>
        <taxon>Bacteria</taxon>
        <taxon>Bacillati</taxon>
        <taxon>Actinomycetota</taxon>
        <taxon>Actinomycetes</taxon>
        <taxon>Propionibacteriales</taxon>
        <taxon>Nocardioidaceae</taxon>
        <taxon>Nocardioides</taxon>
    </lineage>
</organism>
<sequence length="236" mass="24190">MTSHDEHARHDHAGHQHSMQEGHGDHAGHAGHAGHGGGVNAMAASATLHCLTGCAIGEIAGLMIGTAIGLSTGWTIVLAVSLAFAFGYALSTLPLLKSGLAVGAAFSVVLAADTLSIATMELVDNLVMALIPGAMEAGLVNVVFWIAMMIALSVAFVAAFPVNRYLLQRGKGHALTHQYHGAEPVREGFRRYLPSFSSGALAAVIVAFMLGGLSVAIADEIGDGPAPAGQVEMQGH</sequence>
<keyword evidence="2" id="KW-1133">Transmembrane helix</keyword>
<feature type="transmembrane region" description="Helical" evidence="2">
    <location>
        <begin position="100"/>
        <end position="122"/>
    </location>
</feature>
<reference evidence="4 5" key="1">
    <citation type="submission" date="2020-08" db="EMBL/GenBank/DDBJ databases">
        <title>Genomic Encyclopedia of Type Strains, Phase III (KMG-III): the genomes of soil and plant-associated and newly described type strains.</title>
        <authorList>
            <person name="Whitman W."/>
        </authorList>
    </citation>
    <scope>NUCLEOTIDE SEQUENCE [LARGE SCALE GENOMIC DNA]</scope>
    <source>
        <strain evidence="4 5">CECT 3302</strain>
    </source>
</reference>
<evidence type="ECO:0000259" key="3">
    <source>
        <dbReference type="Pfam" id="PF14342"/>
    </source>
</evidence>
<comment type="caution">
    <text evidence="4">The sequence shown here is derived from an EMBL/GenBank/DDBJ whole genome shotgun (WGS) entry which is preliminary data.</text>
</comment>
<dbReference type="AlphaFoldDB" id="A0A7W5A538"/>
<dbReference type="Pfam" id="PF14342">
    <property type="entry name" value="DUF4396"/>
    <property type="match status" value="1"/>
</dbReference>
<feature type="transmembrane region" description="Helical" evidence="2">
    <location>
        <begin position="142"/>
        <end position="162"/>
    </location>
</feature>
<feature type="region of interest" description="Disordered" evidence="1">
    <location>
        <begin position="1"/>
        <end position="31"/>
    </location>
</feature>
<evidence type="ECO:0000256" key="1">
    <source>
        <dbReference type="SAM" id="MobiDB-lite"/>
    </source>
</evidence>
<feature type="domain" description="DUF4396" evidence="3">
    <location>
        <begin position="41"/>
        <end position="172"/>
    </location>
</feature>
<dbReference type="EMBL" id="JACHXG010000005">
    <property type="protein sequence ID" value="MBB3089640.1"/>
    <property type="molecule type" value="Genomic_DNA"/>
</dbReference>
<protein>
    <recommendedName>
        <fullName evidence="3">DUF4396 domain-containing protein</fullName>
    </recommendedName>
</protein>
<evidence type="ECO:0000313" key="4">
    <source>
        <dbReference type="EMBL" id="MBB3089640.1"/>
    </source>
</evidence>
<dbReference type="RefSeq" id="WP_229788731.1">
    <property type="nucleotide sequence ID" value="NZ_BMQT01000007.1"/>
</dbReference>
<gene>
    <name evidence="4" type="ORF">FHS12_002589</name>
</gene>
<dbReference type="InterPro" id="IPR025509">
    <property type="entry name" value="DUF4396"/>
</dbReference>
<feature type="compositionally biased region" description="Basic and acidic residues" evidence="1">
    <location>
        <begin position="1"/>
        <end position="28"/>
    </location>
</feature>
<accession>A0A7W5A538</accession>
<dbReference type="Proteomes" id="UP000577707">
    <property type="component" value="Unassembled WGS sequence"/>
</dbReference>
<keyword evidence="2" id="KW-0812">Transmembrane</keyword>
<evidence type="ECO:0000313" key="5">
    <source>
        <dbReference type="Proteomes" id="UP000577707"/>
    </source>
</evidence>
<evidence type="ECO:0000256" key="2">
    <source>
        <dbReference type="SAM" id="Phobius"/>
    </source>
</evidence>